<sequence length="55" mass="6301">MIKAYYNKGYIGLVLIGSDPYIPTAFVRASFYTIYPSDLFYADMDDWGQKDSYGV</sequence>
<protein>
    <submittedName>
        <fullName evidence="1">Uncharacterized protein</fullName>
    </submittedName>
</protein>
<evidence type="ECO:0000313" key="2">
    <source>
        <dbReference type="Proteomes" id="UP000019109"/>
    </source>
</evidence>
<organism evidence="1 2">
    <name type="scientific">Acetivibrio straminisolvens JCM 21531</name>
    <dbReference type="NCBI Taxonomy" id="1294263"/>
    <lineage>
        <taxon>Bacteria</taxon>
        <taxon>Bacillati</taxon>
        <taxon>Bacillota</taxon>
        <taxon>Clostridia</taxon>
        <taxon>Eubacteriales</taxon>
        <taxon>Oscillospiraceae</taxon>
        <taxon>Acetivibrio</taxon>
    </lineage>
</organism>
<evidence type="ECO:0000313" key="1">
    <source>
        <dbReference type="EMBL" id="GAE89351.1"/>
    </source>
</evidence>
<name>W4V839_9FIRM</name>
<dbReference type="Proteomes" id="UP000019109">
    <property type="component" value="Unassembled WGS sequence"/>
</dbReference>
<reference evidence="1" key="1">
    <citation type="journal article" date="2014" name="Genome Announc.">
        <title>Draft Genome Sequence of Clostridium straminisolvens Strain JCM 21531T, Isolated from a Cellulose-Degrading Bacterial Community.</title>
        <authorList>
            <person name="Yuki M."/>
            <person name="Oshima K."/>
            <person name="Suda W."/>
            <person name="Sakamoto M."/>
            <person name="Kitamura K."/>
            <person name="Iida T."/>
            <person name="Hattori M."/>
            <person name="Ohkuma M."/>
        </authorList>
    </citation>
    <scope>NUCLEOTIDE SEQUENCE [LARGE SCALE GENOMIC DNA]</scope>
    <source>
        <strain evidence="1">JCM 21531</strain>
    </source>
</reference>
<keyword evidence="2" id="KW-1185">Reference proteome</keyword>
<accession>W4V839</accession>
<comment type="caution">
    <text evidence="1">The sequence shown here is derived from an EMBL/GenBank/DDBJ whole genome shotgun (WGS) entry which is preliminary data.</text>
</comment>
<gene>
    <name evidence="1" type="ORF">JCM21531_2868</name>
</gene>
<dbReference type="EMBL" id="BAVR01000035">
    <property type="protein sequence ID" value="GAE89351.1"/>
    <property type="molecule type" value="Genomic_DNA"/>
</dbReference>
<dbReference type="AlphaFoldDB" id="W4V839"/>
<proteinExistence type="predicted"/>